<organism evidence="9 10">
    <name type="scientific">Penicillium patulum</name>
    <name type="common">Penicillium griseofulvum</name>
    <dbReference type="NCBI Taxonomy" id="5078"/>
    <lineage>
        <taxon>Eukaryota</taxon>
        <taxon>Fungi</taxon>
        <taxon>Dikarya</taxon>
        <taxon>Ascomycota</taxon>
        <taxon>Pezizomycotina</taxon>
        <taxon>Eurotiomycetes</taxon>
        <taxon>Eurotiomycetidae</taxon>
        <taxon>Eurotiales</taxon>
        <taxon>Aspergillaceae</taxon>
        <taxon>Penicillium</taxon>
    </lineage>
</organism>
<accession>A0A135LWW3</accession>
<dbReference type="GO" id="GO:0006351">
    <property type="term" value="P:DNA-templated transcription"/>
    <property type="evidence" value="ECO:0007669"/>
    <property type="project" value="InterPro"/>
</dbReference>
<proteinExistence type="predicted"/>
<dbReference type="AlphaFoldDB" id="A0A135LWW3"/>
<comment type="caution">
    <text evidence="9">The sequence shown here is derived from an EMBL/GenBank/DDBJ whole genome shotgun (WGS) entry which is preliminary data.</text>
</comment>
<feature type="compositionally biased region" description="Basic and acidic residues" evidence="7">
    <location>
        <begin position="113"/>
        <end position="126"/>
    </location>
</feature>
<dbReference type="InterPro" id="IPR036864">
    <property type="entry name" value="Zn2-C6_fun-type_DNA-bd_sf"/>
</dbReference>
<name>A0A135LWW3_PENPA</name>
<dbReference type="CDD" id="cd12148">
    <property type="entry name" value="fungal_TF_MHR"/>
    <property type="match status" value="1"/>
</dbReference>
<feature type="domain" description="Zn(2)-C6 fungal-type" evidence="8">
    <location>
        <begin position="21"/>
        <end position="48"/>
    </location>
</feature>
<evidence type="ECO:0000256" key="1">
    <source>
        <dbReference type="ARBA" id="ARBA00004123"/>
    </source>
</evidence>
<dbReference type="GO" id="GO:0005634">
    <property type="term" value="C:nucleus"/>
    <property type="evidence" value="ECO:0007669"/>
    <property type="project" value="UniProtKB-SubCell"/>
</dbReference>
<evidence type="ECO:0000256" key="2">
    <source>
        <dbReference type="ARBA" id="ARBA00022723"/>
    </source>
</evidence>
<dbReference type="InterPro" id="IPR050613">
    <property type="entry name" value="Sec_Metabolite_Reg"/>
</dbReference>
<dbReference type="EMBL" id="LHQR01000014">
    <property type="protein sequence ID" value="KXG53457.1"/>
    <property type="molecule type" value="Genomic_DNA"/>
</dbReference>
<keyword evidence="6" id="KW-0539">Nucleus</keyword>
<dbReference type="InterPro" id="IPR001138">
    <property type="entry name" value="Zn2Cys6_DnaBD"/>
</dbReference>
<sequence length="693" mass="78996">MATPTSASEQTVTAKTQRTLACVLCQQRKIKCDRTFPCINCVRACVQCKQATRQRRRRFPEKELLERLRYYERLLRLNNIKFNPLHTSATDRESPVEDGGDDISQGTLSECTLPDKDSRRLRESTTGKRKPFNKKLVACHESKDPNEDENDSGFLHDNDDVRQAVIKKAWNNMFQGQSNDQLLFGSSVGKVNLSALHPTQVHIFRLWQIYLDNVNPLLRVTHTPTLQTRIIDAASDIANIDPKLEALMFSIYCVSISSITEDQCSASFGSSKKDLLAGNHECLTALYLYLVSIRPNMDPASLSSLLGVAIRIAQRIGIDNESMYGKYSALEAEVRRRLWWSLVIFDNRICEMSDYKTASLVPTWDCRLPLNINDFELQAEMKATPAESNRPTEMVFAVVRSELANFVRHSAFHLDCTNPFLSTICGRSTDIDEAEGLLMLEKTIEEKYLSFCNPENPLHFMTIWTTRGYLAKARLLERYSRYSSVSVPQADTQRSIGISHALRMLECDTNLMTSPLTKGYLWFIHFHFPFLAYIHLLQSLKNRPLEEHADQAWEVMSNNYEVRIMDTKHDDRPFFIILSRIVFQAWQAREQVAREEGRSLVPPRIVLDIREKVMQMTINFGQDVDTVQPGDTSSINEDNLPVSTGVDFNVSGSLGTWGYADMSGPSSMDVDPNQLLMNTMDWSTLHVVRDANL</sequence>
<dbReference type="SUPFAM" id="SSF57701">
    <property type="entry name" value="Zn2/Cys6 DNA-binding domain"/>
    <property type="match status" value="1"/>
</dbReference>
<feature type="region of interest" description="Disordered" evidence="7">
    <location>
        <begin position="86"/>
        <end position="128"/>
    </location>
</feature>
<gene>
    <name evidence="9" type="ORF">PGRI_005070</name>
</gene>
<evidence type="ECO:0000256" key="4">
    <source>
        <dbReference type="ARBA" id="ARBA00023125"/>
    </source>
</evidence>
<dbReference type="Gene3D" id="4.10.240.10">
    <property type="entry name" value="Zn(2)-C6 fungal-type DNA-binding domain"/>
    <property type="match status" value="1"/>
</dbReference>
<dbReference type="Pfam" id="PF00172">
    <property type="entry name" value="Zn_clus"/>
    <property type="match status" value="1"/>
</dbReference>
<evidence type="ECO:0000259" key="8">
    <source>
        <dbReference type="PROSITE" id="PS50048"/>
    </source>
</evidence>
<dbReference type="SMART" id="SM00066">
    <property type="entry name" value="GAL4"/>
    <property type="match status" value="1"/>
</dbReference>
<protein>
    <submittedName>
        <fullName evidence="9">Transcription factor</fullName>
    </submittedName>
</protein>
<dbReference type="GO" id="GO:0000981">
    <property type="term" value="F:DNA-binding transcription factor activity, RNA polymerase II-specific"/>
    <property type="evidence" value="ECO:0007669"/>
    <property type="project" value="InterPro"/>
</dbReference>
<dbReference type="PANTHER" id="PTHR31001">
    <property type="entry name" value="UNCHARACTERIZED TRANSCRIPTIONAL REGULATORY PROTEIN"/>
    <property type="match status" value="1"/>
</dbReference>
<keyword evidence="10" id="KW-1185">Reference proteome</keyword>
<dbReference type="GO" id="GO:0008270">
    <property type="term" value="F:zinc ion binding"/>
    <property type="evidence" value="ECO:0007669"/>
    <property type="project" value="InterPro"/>
</dbReference>
<dbReference type="PANTHER" id="PTHR31001:SF45">
    <property type="entry name" value="ZN(II)2CYS6 TRANSCRIPTION FACTOR (EUROFUNG)"/>
    <property type="match status" value="1"/>
</dbReference>
<dbReference type="GeneID" id="63703520"/>
<dbReference type="OrthoDB" id="2269373at2759"/>
<evidence type="ECO:0000256" key="7">
    <source>
        <dbReference type="SAM" id="MobiDB-lite"/>
    </source>
</evidence>
<evidence type="ECO:0000256" key="5">
    <source>
        <dbReference type="ARBA" id="ARBA00023163"/>
    </source>
</evidence>
<dbReference type="OMA" id="QAWEVMS"/>
<keyword evidence="5" id="KW-0804">Transcription</keyword>
<dbReference type="SMART" id="SM00906">
    <property type="entry name" value="Fungal_trans"/>
    <property type="match status" value="1"/>
</dbReference>
<dbReference type="CDD" id="cd00067">
    <property type="entry name" value="GAL4"/>
    <property type="match status" value="1"/>
</dbReference>
<dbReference type="STRING" id="5078.A0A135LWW3"/>
<dbReference type="RefSeq" id="XP_040651992.1">
    <property type="nucleotide sequence ID" value="XM_040788220.1"/>
</dbReference>
<keyword evidence="3" id="KW-0805">Transcription regulation</keyword>
<dbReference type="Proteomes" id="UP000070168">
    <property type="component" value="Unassembled WGS sequence"/>
</dbReference>
<keyword evidence="2" id="KW-0479">Metal-binding</keyword>
<dbReference type="GO" id="GO:0003677">
    <property type="term" value="F:DNA binding"/>
    <property type="evidence" value="ECO:0007669"/>
    <property type="project" value="UniProtKB-KW"/>
</dbReference>
<evidence type="ECO:0000313" key="10">
    <source>
        <dbReference type="Proteomes" id="UP000070168"/>
    </source>
</evidence>
<dbReference type="Pfam" id="PF04082">
    <property type="entry name" value="Fungal_trans"/>
    <property type="match status" value="1"/>
</dbReference>
<evidence type="ECO:0000256" key="3">
    <source>
        <dbReference type="ARBA" id="ARBA00023015"/>
    </source>
</evidence>
<evidence type="ECO:0000313" key="9">
    <source>
        <dbReference type="EMBL" id="KXG53457.1"/>
    </source>
</evidence>
<evidence type="ECO:0000256" key="6">
    <source>
        <dbReference type="ARBA" id="ARBA00023242"/>
    </source>
</evidence>
<comment type="subcellular location">
    <subcellularLocation>
        <location evidence="1">Nucleus</location>
    </subcellularLocation>
</comment>
<reference evidence="9 10" key="1">
    <citation type="journal article" date="2016" name="BMC Genomics">
        <title>Genome sequencing and secondary metabolism of the postharvest pathogen Penicillium griseofulvum.</title>
        <authorList>
            <person name="Banani H."/>
            <person name="Marcet-Houben M."/>
            <person name="Ballester A.R."/>
            <person name="Abbruscato P."/>
            <person name="Gonzalez-Candelas L."/>
            <person name="Gabaldon T."/>
            <person name="Spadaro D."/>
        </authorList>
    </citation>
    <scope>NUCLEOTIDE SEQUENCE [LARGE SCALE GENOMIC DNA]</scope>
    <source>
        <strain evidence="9 10">PG3</strain>
    </source>
</reference>
<dbReference type="PROSITE" id="PS50048">
    <property type="entry name" value="ZN2_CY6_FUNGAL_2"/>
    <property type="match status" value="1"/>
</dbReference>
<keyword evidence="4" id="KW-0238">DNA-binding</keyword>
<dbReference type="InterPro" id="IPR007219">
    <property type="entry name" value="XnlR_reg_dom"/>
</dbReference>